<evidence type="ECO:0000256" key="1">
    <source>
        <dbReference type="SAM" id="Phobius"/>
    </source>
</evidence>
<keyword evidence="1" id="KW-0812">Transmembrane</keyword>
<reference evidence="2 3" key="1">
    <citation type="submission" date="2020-04" db="EMBL/GenBank/DDBJ databases">
        <title>Description of novel Gluconacetobacter.</title>
        <authorList>
            <person name="Sombolestani A."/>
        </authorList>
    </citation>
    <scope>NUCLEOTIDE SEQUENCE [LARGE SCALE GENOMIC DNA]</scope>
    <source>
        <strain evidence="2 3">LMG 19747</strain>
    </source>
</reference>
<evidence type="ECO:0000313" key="3">
    <source>
        <dbReference type="Proteomes" id="UP000589085"/>
    </source>
</evidence>
<sequence>MPVPSSKPWFAAKSYGIGSGLPIAWQGWVTLILFVGALLSVSAIPVFFHSVFSVVIEIAGILGVLAVFLVVCAAKTDGGWAWRWGGGDA</sequence>
<keyword evidence="1" id="KW-0472">Membrane</keyword>
<proteinExistence type="predicted"/>
<keyword evidence="1" id="KW-1133">Transmembrane helix</keyword>
<name>A0A7W4I9E4_9PROT</name>
<feature type="transmembrane region" description="Helical" evidence="1">
    <location>
        <begin position="54"/>
        <end position="74"/>
    </location>
</feature>
<organism evidence="2 3">
    <name type="scientific">Gluconacetobacter sacchari</name>
    <dbReference type="NCBI Taxonomy" id="92759"/>
    <lineage>
        <taxon>Bacteria</taxon>
        <taxon>Pseudomonadati</taxon>
        <taxon>Pseudomonadota</taxon>
        <taxon>Alphaproteobacteria</taxon>
        <taxon>Acetobacterales</taxon>
        <taxon>Acetobacteraceae</taxon>
        <taxon>Gluconacetobacter</taxon>
    </lineage>
</organism>
<dbReference type="AlphaFoldDB" id="A0A7W4I9E4"/>
<evidence type="ECO:0000313" key="2">
    <source>
        <dbReference type="EMBL" id="MBB2158709.1"/>
    </source>
</evidence>
<feature type="transmembrane region" description="Helical" evidence="1">
    <location>
        <begin position="28"/>
        <end position="48"/>
    </location>
</feature>
<dbReference type="EMBL" id="JABEQJ010000001">
    <property type="protein sequence ID" value="MBB2158709.1"/>
    <property type="molecule type" value="Genomic_DNA"/>
</dbReference>
<comment type="caution">
    <text evidence="2">The sequence shown here is derived from an EMBL/GenBank/DDBJ whole genome shotgun (WGS) entry which is preliminary data.</text>
</comment>
<dbReference type="RefSeq" id="WP_182995576.1">
    <property type="nucleotide sequence ID" value="NZ_JABEQJ010000001.1"/>
</dbReference>
<gene>
    <name evidence="2" type="ORF">HLH48_00695</name>
</gene>
<protein>
    <submittedName>
        <fullName evidence="2">Uncharacterized protein</fullName>
    </submittedName>
</protein>
<dbReference type="Proteomes" id="UP000589085">
    <property type="component" value="Unassembled WGS sequence"/>
</dbReference>
<accession>A0A7W4I9E4</accession>